<evidence type="ECO:0000256" key="1">
    <source>
        <dbReference type="SAM" id="MobiDB-lite"/>
    </source>
</evidence>
<name>A0A9I9E591_CUCME</name>
<accession>A0A9I9E591</accession>
<feature type="region of interest" description="Disordered" evidence="1">
    <location>
        <begin position="1"/>
        <end position="22"/>
    </location>
</feature>
<organism evidence="2">
    <name type="scientific">Cucumis melo</name>
    <name type="common">Muskmelon</name>
    <dbReference type="NCBI Taxonomy" id="3656"/>
    <lineage>
        <taxon>Eukaryota</taxon>
        <taxon>Viridiplantae</taxon>
        <taxon>Streptophyta</taxon>
        <taxon>Embryophyta</taxon>
        <taxon>Tracheophyta</taxon>
        <taxon>Spermatophyta</taxon>
        <taxon>Magnoliopsida</taxon>
        <taxon>eudicotyledons</taxon>
        <taxon>Gunneridae</taxon>
        <taxon>Pentapetalae</taxon>
        <taxon>rosids</taxon>
        <taxon>fabids</taxon>
        <taxon>Cucurbitales</taxon>
        <taxon>Cucurbitaceae</taxon>
        <taxon>Benincaseae</taxon>
        <taxon>Cucumis</taxon>
    </lineage>
</organism>
<evidence type="ECO:0000313" key="2">
    <source>
        <dbReference type="EnsemblPlants" id="MELO3C028912.2.1"/>
    </source>
</evidence>
<reference evidence="2" key="1">
    <citation type="submission" date="2023-03" db="UniProtKB">
        <authorList>
            <consortium name="EnsemblPlants"/>
        </authorList>
    </citation>
    <scope>IDENTIFICATION</scope>
</reference>
<dbReference type="Gramene" id="MELO3C028912.2.1">
    <property type="protein sequence ID" value="MELO3C028912.2.1"/>
    <property type="gene ID" value="MELO3C028912.2"/>
</dbReference>
<sequence length="93" mass="10050">SRSPLPLFSPRDLRRQSPSVRQSRHRHLCSPSSFCSSLAQAARPRATPLFVSHLLCVATSGSESSGLCLLQPVFVCEAPTIVIVSPRTQPPPS</sequence>
<proteinExistence type="predicted"/>
<dbReference type="EnsemblPlants" id="MELO3C028912.2.1">
    <property type="protein sequence ID" value="MELO3C028912.2.1"/>
    <property type="gene ID" value="MELO3C028912.2"/>
</dbReference>
<protein>
    <submittedName>
        <fullName evidence="2">Uncharacterized protein</fullName>
    </submittedName>
</protein>
<dbReference type="AlphaFoldDB" id="A0A9I9E591"/>